<name>A0A8J3AYB9_9BURK</name>
<sequence length="248" mass="26812">MNDAQQAFSLKGKTILVTGASSGLGKQIAITCAQRGARLVLTGRDTARLQATHDALVSDGHIQIQTDLTSAENRERLVQATPTINGLVHCFGGQMLSPIRLLKEELMTEMYRLHFLAPVMLTQRLLQTNRIASQGSIIFMLSTSAHIGTRGVGPYSAMKSGLLGIIRCLALEQAKHKMRVNGISPSAIPTPIWGEDNEQNDYLKQQRARHPLGLGTPQDVANASVYLLSDASRWVTGTSLIMDGGAVL</sequence>
<dbReference type="InterPro" id="IPR002347">
    <property type="entry name" value="SDR_fam"/>
</dbReference>
<evidence type="ECO:0000259" key="3">
    <source>
        <dbReference type="SMART" id="SM00822"/>
    </source>
</evidence>
<dbReference type="SUPFAM" id="SSF51735">
    <property type="entry name" value="NAD(P)-binding Rossmann-fold domains"/>
    <property type="match status" value="1"/>
</dbReference>
<evidence type="ECO:0000313" key="5">
    <source>
        <dbReference type="Proteomes" id="UP000627205"/>
    </source>
</evidence>
<reference evidence="4" key="1">
    <citation type="journal article" date="2014" name="Int. J. Syst. Evol. Microbiol.">
        <title>Complete genome sequence of Corynebacterium casei LMG S-19264T (=DSM 44701T), isolated from a smear-ripened cheese.</title>
        <authorList>
            <consortium name="US DOE Joint Genome Institute (JGI-PGF)"/>
            <person name="Walter F."/>
            <person name="Albersmeier A."/>
            <person name="Kalinowski J."/>
            <person name="Ruckert C."/>
        </authorList>
    </citation>
    <scope>NUCLEOTIDE SEQUENCE</scope>
    <source>
        <strain evidence="4">CCM 7664</strain>
    </source>
</reference>
<dbReference type="RefSeq" id="WP_188422708.1">
    <property type="nucleotide sequence ID" value="NZ_BMDP01000004.1"/>
</dbReference>
<accession>A0A8J3AYB9</accession>
<dbReference type="EMBL" id="BMDP01000004">
    <property type="protein sequence ID" value="GGI55600.1"/>
    <property type="molecule type" value="Genomic_DNA"/>
</dbReference>
<protein>
    <submittedName>
        <fullName evidence="4">3-oxoacyl-ACP reductase</fullName>
    </submittedName>
</protein>
<dbReference type="InterPro" id="IPR057326">
    <property type="entry name" value="KR_dom"/>
</dbReference>
<gene>
    <name evidence="4" type="ORF">GCM10011430_27740</name>
</gene>
<dbReference type="CDD" id="cd05233">
    <property type="entry name" value="SDR_c"/>
    <property type="match status" value="1"/>
</dbReference>
<dbReference type="InterPro" id="IPR051122">
    <property type="entry name" value="SDR_DHRS6-like"/>
</dbReference>
<evidence type="ECO:0000256" key="2">
    <source>
        <dbReference type="ARBA" id="ARBA00023002"/>
    </source>
</evidence>
<dbReference type="PRINTS" id="PR00081">
    <property type="entry name" value="GDHRDH"/>
</dbReference>
<keyword evidence="5" id="KW-1185">Reference proteome</keyword>
<dbReference type="Gene3D" id="3.40.50.720">
    <property type="entry name" value="NAD(P)-binding Rossmann-like Domain"/>
    <property type="match status" value="1"/>
</dbReference>
<organism evidence="4 5">
    <name type="scientific">Oxalicibacterium solurbis</name>
    <dbReference type="NCBI Taxonomy" id="69280"/>
    <lineage>
        <taxon>Bacteria</taxon>
        <taxon>Pseudomonadati</taxon>
        <taxon>Pseudomonadota</taxon>
        <taxon>Betaproteobacteria</taxon>
        <taxon>Burkholderiales</taxon>
        <taxon>Oxalobacteraceae</taxon>
        <taxon>Oxalicibacterium</taxon>
    </lineage>
</organism>
<comment type="similarity">
    <text evidence="1">Belongs to the short-chain dehydrogenases/reductases (SDR) family.</text>
</comment>
<reference evidence="4" key="2">
    <citation type="submission" date="2020-09" db="EMBL/GenBank/DDBJ databases">
        <authorList>
            <person name="Sun Q."/>
            <person name="Sedlacek I."/>
        </authorList>
    </citation>
    <scope>NUCLEOTIDE SEQUENCE</scope>
    <source>
        <strain evidence="4">CCM 7664</strain>
    </source>
</reference>
<comment type="caution">
    <text evidence="4">The sequence shown here is derived from an EMBL/GenBank/DDBJ whole genome shotgun (WGS) entry which is preliminary data.</text>
</comment>
<dbReference type="InterPro" id="IPR036291">
    <property type="entry name" value="NAD(P)-bd_dom_sf"/>
</dbReference>
<dbReference type="GO" id="GO:0016491">
    <property type="term" value="F:oxidoreductase activity"/>
    <property type="evidence" value="ECO:0007669"/>
    <property type="project" value="UniProtKB-KW"/>
</dbReference>
<evidence type="ECO:0000313" key="4">
    <source>
        <dbReference type="EMBL" id="GGI55600.1"/>
    </source>
</evidence>
<dbReference type="PANTHER" id="PTHR43477">
    <property type="entry name" value="DIHYDROANTICAPSIN 7-DEHYDROGENASE"/>
    <property type="match status" value="1"/>
</dbReference>
<dbReference type="AlphaFoldDB" id="A0A8J3AYB9"/>
<proteinExistence type="inferred from homology"/>
<dbReference type="Pfam" id="PF13561">
    <property type="entry name" value="adh_short_C2"/>
    <property type="match status" value="1"/>
</dbReference>
<dbReference type="SMART" id="SM00822">
    <property type="entry name" value="PKS_KR"/>
    <property type="match status" value="1"/>
</dbReference>
<feature type="domain" description="Ketoreductase" evidence="3">
    <location>
        <begin position="13"/>
        <end position="165"/>
    </location>
</feature>
<keyword evidence="2" id="KW-0560">Oxidoreductase</keyword>
<dbReference type="Proteomes" id="UP000627205">
    <property type="component" value="Unassembled WGS sequence"/>
</dbReference>
<evidence type="ECO:0000256" key="1">
    <source>
        <dbReference type="ARBA" id="ARBA00006484"/>
    </source>
</evidence>
<dbReference type="PANTHER" id="PTHR43477:SF1">
    <property type="entry name" value="DIHYDROANTICAPSIN 7-DEHYDROGENASE"/>
    <property type="match status" value="1"/>
</dbReference>